<evidence type="ECO:0000313" key="2">
    <source>
        <dbReference type="EMBL" id="SER68266.1"/>
    </source>
</evidence>
<gene>
    <name evidence="2" type="ORF">SAMN04488559_10387</name>
</gene>
<dbReference type="AlphaFoldDB" id="A0A1H9R6C1"/>
<evidence type="ECO:0000256" key="1">
    <source>
        <dbReference type="SAM" id="Phobius"/>
    </source>
</evidence>
<keyword evidence="3" id="KW-1185">Reference proteome</keyword>
<evidence type="ECO:0008006" key="4">
    <source>
        <dbReference type="Google" id="ProtNLM"/>
    </source>
</evidence>
<organism evidence="2 3">
    <name type="scientific">Isobaculum melis</name>
    <dbReference type="NCBI Taxonomy" id="142588"/>
    <lineage>
        <taxon>Bacteria</taxon>
        <taxon>Bacillati</taxon>
        <taxon>Bacillota</taxon>
        <taxon>Bacilli</taxon>
        <taxon>Lactobacillales</taxon>
        <taxon>Carnobacteriaceae</taxon>
        <taxon>Isobaculum</taxon>
    </lineage>
</organism>
<feature type="transmembrane region" description="Helical" evidence="1">
    <location>
        <begin position="34"/>
        <end position="52"/>
    </location>
</feature>
<dbReference type="STRING" id="142588.SAMN04488559_10387"/>
<keyword evidence="1" id="KW-0472">Membrane</keyword>
<accession>A0A1H9R6C1</accession>
<proteinExistence type="predicted"/>
<dbReference type="InterPro" id="IPR021324">
    <property type="entry name" value="DUF2929"/>
</dbReference>
<sequence>MKNLVVIFWAFLIGQAVAYIGASLVGAPYNFLDATIVSLIAGFIVSVIPLAMPKEPKEEQ</sequence>
<dbReference type="Proteomes" id="UP000198948">
    <property type="component" value="Unassembled WGS sequence"/>
</dbReference>
<dbReference type="OrthoDB" id="2139526at2"/>
<name>A0A1H9R6C1_9LACT</name>
<keyword evidence="1" id="KW-1133">Transmembrane helix</keyword>
<protein>
    <recommendedName>
        <fullName evidence="4">DUF2929 family protein</fullName>
    </recommendedName>
</protein>
<evidence type="ECO:0000313" key="3">
    <source>
        <dbReference type="Proteomes" id="UP000198948"/>
    </source>
</evidence>
<reference evidence="2 3" key="1">
    <citation type="submission" date="2016-10" db="EMBL/GenBank/DDBJ databases">
        <authorList>
            <person name="de Groot N.N."/>
        </authorList>
    </citation>
    <scope>NUCLEOTIDE SEQUENCE [LARGE SCALE GENOMIC DNA]</scope>
    <source>
        <strain evidence="2 3">DSM 13760</strain>
    </source>
</reference>
<dbReference type="RefSeq" id="WP_092650530.1">
    <property type="nucleotide sequence ID" value="NZ_FOHA01000003.1"/>
</dbReference>
<dbReference type="EMBL" id="FOHA01000003">
    <property type="protein sequence ID" value="SER68266.1"/>
    <property type="molecule type" value="Genomic_DNA"/>
</dbReference>
<dbReference type="Pfam" id="PF11151">
    <property type="entry name" value="DUF2929"/>
    <property type="match status" value="1"/>
</dbReference>
<keyword evidence="1" id="KW-0812">Transmembrane</keyword>